<keyword evidence="5" id="KW-1185">Reference proteome</keyword>
<feature type="transmembrane region" description="Helical" evidence="1">
    <location>
        <begin position="45"/>
        <end position="63"/>
    </location>
</feature>
<evidence type="ECO:0000313" key="5">
    <source>
        <dbReference type="Proteomes" id="UP000239237"/>
    </source>
</evidence>
<sequence>MFNNLLDNWDGGRPRSKRLYDLFFIIFIAIIGHIDFWYFHPQSSIRFRFIIIITTLIALIYLLQLPRLTNNSSVPYKLLSLYYFGYIVCTFMLTTTLTSNILGLTFWPQLIVFVVFESILLTRTIEKPV</sequence>
<protein>
    <submittedName>
        <fullName evidence="3">Uncharacterized protein</fullName>
    </submittedName>
</protein>
<dbReference type="EMBL" id="OKQR01000001">
    <property type="protein sequence ID" value="SPD92010.1"/>
    <property type="molecule type" value="Genomic_DNA"/>
</dbReference>
<proteinExistence type="predicted"/>
<feature type="transmembrane region" description="Helical" evidence="1">
    <location>
        <begin position="20"/>
        <end position="39"/>
    </location>
</feature>
<evidence type="ECO:0000256" key="1">
    <source>
        <dbReference type="SAM" id="Phobius"/>
    </source>
</evidence>
<feature type="transmembrane region" description="Helical" evidence="1">
    <location>
        <begin position="106"/>
        <end position="125"/>
    </location>
</feature>
<evidence type="ECO:0000313" key="3">
    <source>
        <dbReference type="EMBL" id="SPE07289.1"/>
    </source>
</evidence>
<dbReference type="Proteomes" id="UP000239237">
    <property type="component" value="Unassembled WGS sequence"/>
</dbReference>
<dbReference type="EMBL" id="OKQU01000001">
    <property type="protein sequence ID" value="SPE07289.1"/>
    <property type="molecule type" value="Genomic_DNA"/>
</dbReference>
<accession>A0A2N9K9U5</accession>
<keyword evidence="1" id="KW-0472">Membrane</keyword>
<dbReference type="Proteomes" id="UP000237923">
    <property type="component" value="Unassembled WGS sequence"/>
</dbReference>
<dbReference type="KEGG" id="lsu:A6B45_02530"/>
<keyword evidence="1" id="KW-0812">Transmembrane</keyword>
<evidence type="ECO:0000313" key="4">
    <source>
        <dbReference type="Proteomes" id="UP000237923"/>
    </source>
</evidence>
<feature type="transmembrane region" description="Helical" evidence="1">
    <location>
        <begin position="75"/>
        <end position="94"/>
    </location>
</feature>
<organism evidence="3 4">
    <name type="scientific">Leuconostoc suionicum</name>
    <dbReference type="NCBI Taxonomy" id="1511761"/>
    <lineage>
        <taxon>Bacteria</taxon>
        <taxon>Bacillati</taxon>
        <taxon>Bacillota</taxon>
        <taxon>Bacilli</taxon>
        <taxon>Lactobacillales</taxon>
        <taxon>Lactobacillaceae</taxon>
        <taxon>Leuconostoc</taxon>
    </lineage>
</organism>
<evidence type="ECO:0000313" key="2">
    <source>
        <dbReference type="EMBL" id="SPD92010.1"/>
    </source>
</evidence>
<reference evidence="2 5" key="2">
    <citation type="submission" date="2018-02" db="EMBL/GenBank/DDBJ databases">
        <authorList>
            <person name="Rodrigo-Torres L."/>
            <person name="Arahal R. D."/>
            <person name="Lucena T."/>
        </authorList>
    </citation>
    <scope>NUCLEOTIDE SEQUENCE [LARGE SCALE GENOMIC DNA]</scope>
    <source>
        <strain evidence="2 5">CECT 8486</strain>
    </source>
</reference>
<gene>
    <name evidence="2" type="ORF">LES8486_01008</name>
    <name evidence="3" type="ORF">LES9216_01155</name>
</gene>
<name>A0A2N9K9U5_9LACO</name>
<keyword evidence="1" id="KW-1133">Transmembrane helix</keyword>
<dbReference type="AlphaFoldDB" id="A0A2N9K9U5"/>
<reference evidence="3 4" key="1">
    <citation type="submission" date="2018-02" db="EMBL/GenBank/DDBJ databases">
        <authorList>
            <person name="Cohen D.B."/>
            <person name="Kent A.D."/>
        </authorList>
    </citation>
    <scope>NUCLEOTIDE SEQUENCE [LARGE SCALE GENOMIC DNA]</scope>
    <source>
        <strain evidence="3 4">CECT 9216</strain>
    </source>
</reference>